<dbReference type="NCBIfam" id="TIGR01561">
    <property type="entry name" value="gde_arch"/>
    <property type="match status" value="1"/>
</dbReference>
<dbReference type="InterPro" id="IPR024742">
    <property type="entry name" value="Glycogen_debranch_N"/>
</dbReference>
<dbReference type="OrthoDB" id="9761875at2"/>
<dbReference type="GO" id="GO:0004135">
    <property type="term" value="F:amylo-alpha-1,6-glucosidase activity"/>
    <property type="evidence" value="ECO:0007669"/>
    <property type="project" value="InterPro"/>
</dbReference>
<evidence type="ECO:0000313" key="3">
    <source>
        <dbReference type="EMBL" id="GAP44601.1"/>
    </source>
</evidence>
<sequence>MSYITFEKKQLVNLEYSLPIELLRTSREGAYASSTIINCNTRKYHGMLVVPQPALDNGNHVLLSSLDETLIQHNTEFNLSIRKYQGETFAPKGHKYLRDFTTEPIPMHTYVVGGMVFTKEMLFSHKDGRTIIKYTLVDAHSPTIIRFRPFLAFRNIHALSKANYDVDTSYEEIPNGIKLRMYRGYSFLHLQFSKEPEYVHVPDWYYNIEYIREKARGYDYLEDLYVPGYFEMPIAKGESIYLSAGTDPVNPAMLKKLYNNEISRRVPRDSFEHCLLNAAQQFIIRQGKKVEVIAGYPWFGRWGRDTFISLPGLAMVAGELKLAKAAIDNILPEMRGPLFPNKGIGEHAIYNSADTPLWFFWALQQYGIFSGSNDGIWKEYGKKMKTILEGYRTGTYHNIKMHDNGLIFAGEAGIPVTWMDAVVEGKPVTPRIGYAVEINALWYNALMFALDLADEAGDRTFVNAWKPIADAFPEAFLDNFWVESREHLADYTHGDYKDISMRPNQVFATSLPYTPLTEEIRNKVLERIKSELLTPRGLRSLSPKNPLYKGTYTGNQTQRDMAYHQGSVYPWLLGHFVEGYLRIHGKSGLKMVTDLYRGFESVMNEHGVGTISEVYDGDPPHKPGGAISQAWNVAELLRINWLIRTYSKSKK</sequence>
<dbReference type="InterPro" id="IPR008928">
    <property type="entry name" value="6-hairpin_glycosidase_sf"/>
</dbReference>
<dbReference type="STRING" id="1678841.TBC1_12410"/>
<dbReference type="Pfam" id="PF12439">
    <property type="entry name" value="GDE_N"/>
    <property type="match status" value="1"/>
</dbReference>
<dbReference type="EMBL" id="DF968183">
    <property type="protein sequence ID" value="GAP44601.1"/>
    <property type="molecule type" value="Genomic_DNA"/>
</dbReference>
<dbReference type="InterPro" id="IPR012341">
    <property type="entry name" value="6hp_glycosidase-like_sf"/>
</dbReference>
<name>A0A0S7C611_9BACT</name>
<dbReference type="PANTHER" id="PTHR10569">
    <property type="entry name" value="GLYCOGEN DEBRANCHING ENZYME"/>
    <property type="match status" value="1"/>
</dbReference>
<protein>
    <submittedName>
        <fullName evidence="3">Glycogen debranching enzyme, archaeal type, putative</fullName>
    </submittedName>
</protein>
<dbReference type="AlphaFoldDB" id="A0A0S7C611"/>
<dbReference type="RefSeq" id="WP_062044178.1">
    <property type="nucleotide sequence ID" value="NZ_DF968183.1"/>
</dbReference>
<evidence type="ECO:0000313" key="4">
    <source>
        <dbReference type="Proteomes" id="UP000053091"/>
    </source>
</evidence>
<dbReference type="InterPro" id="IPR010401">
    <property type="entry name" value="AGL/Gdb1"/>
</dbReference>
<dbReference type="Proteomes" id="UP000053091">
    <property type="component" value="Unassembled WGS sequence"/>
</dbReference>
<feature type="domain" description="Glycogen debranching enzyme C-terminal" evidence="1">
    <location>
        <begin position="278"/>
        <end position="638"/>
    </location>
</feature>
<evidence type="ECO:0000259" key="1">
    <source>
        <dbReference type="Pfam" id="PF06202"/>
    </source>
</evidence>
<accession>A0A0S7C611</accession>
<keyword evidence="4" id="KW-1185">Reference proteome</keyword>
<dbReference type="Pfam" id="PF06202">
    <property type="entry name" value="GDE_C"/>
    <property type="match status" value="1"/>
</dbReference>
<dbReference type="InterPro" id="IPR032790">
    <property type="entry name" value="GDE_C"/>
</dbReference>
<organism evidence="3">
    <name type="scientific">Lentimicrobium saccharophilum</name>
    <dbReference type="NCBI Taxonomy" id="1678841"/>
    <lineage>
        <taxon>Bacteria</taxon>
        <taxon>Pseudomonadati</taxon>
        <taxon>Bacteroidota</taxon>
        <taxon>Bacteroidia</taxon>
        <taxon>Bacteroidales</taxon>
        <taxon>Lentimicrobiaceae</taxon>
        <taxon>Lentimicrobium</taxon>
    </lineage>
</organism>
<evidence type="ECO:0000259" key="2">
    <source>
        <dbReference type="Pfam" id="PF12439"/>
    </source>
</evidence>
<feature type="domain" description="Glycogen debranching enzyme bacterial and archaeal type N-terminal" evidence="2">
    <location>
        <begin position="21"/>
        <end position="241"/>
    </location>
</feature>
<dbReference type="InterPro" id="IPR006451">
    <property type="entry name" value="Glycogen_debranch_arc"/>
</dbReference>
<dbReference type="SUPFAM" id="SSF48208">
    <property type="entry name" value="Six-hairpin glycosidases"/>
    <property type="match status" value="1"/>
</dbReference>
<dbReference type="PANTHER" id="PTHR10569:SF2">
    <property type="entry name" value="GLYCOGEN DEBRANCHING ENZYME"/>
    <property type="match status" value="1"/>
</dbReference>
<dbReference type="Gene3D" id="1.50.10.10">
    <property type="match status" value="1"/>
</dbReference>
<dbReference type="PATRIC" id="fig|1678841.3.peg.3113"/>
<gene>
    <name evidence="3" type="ORF">TBC1_12410</name>
</gene>
<reference evidence="3" key="1">
    <citation type="journal article" date="2015" name="Genome Announc.">
        <title>Draft Genome Sequence of Bacteroidales Strain TBC1, a Novel Isolate from a Methanogenic Wastewater Treatment System.</title>
        <authorList>
            <person name="Tourlousse D.M."/>
            <person name="Matsuura N."/>
            <person name="Sun L."/>
            <person name="Toyonaga M."/>
            <person name="Kuroda K."/>
            <person name="Ohashi A."/>
            <person name="Cruz R."/>
            <person name="Yamaguchi T."/>
            <person name="Sekiguchi Y."/>
        </authorList>
    </citation>
    <scope>NUCLEOTIDE SEQUENCE [LARGE SCALE GENOMIC DNA]</scope>
    <source>
        <strain evidence="3">TBC1</strain>
    </source>
</reference>
<dbReference type="GO" id="GO:0004134">
    <property type="term" value="F:4-alpha-glucanotransferase activity"/>
    <property type="evidence" value="ECO:0007669"/>
    <property type="project" value="InterPro"/>
</dbReference>
<dbReference type="GO" id="GO:0005980">
    <property type="term" value="P:glycogen catabolic process"/>
    <property type="evidence" value="ECO:0007669"/>
    <property type="project" value="InterPro"/>
</dbReference>
<proteinExistence type="predicted"/>